<feature type="domain" description="RNA polymerase sigma factor 70 region 4 type 2" evidence="6">
    <location>
        <begin position="122"/>
        <end position="174"/>
    </location>
</feature>
<comment type="caution">
    <text evidence="7">The sequence shown here is derived from an EMBL/GenBank/DDBJ whole genome shotgun (WGS) entry which is preliminary data.</text>
</comment>
<keyword evidence="2" id="KW-0805">Transcription regulation</keyword>
<dbReference type="InterPro" id="IPR007627">
    <property type="entry name" value="RNA_pol_sigma70_r2"/>
</dbReference>
<dbReference type="InterPro" id="IPR039425">
    <property type="entry name" value="RNA_pol_sigma-70-like"/>
</dbReference>
<evidence type="ECO:0000256" key="2">
    <source>
        <dbReference type="ARBA" id="ARBA00023015"/>
    </source>
</evidence>
<comment type="similarity">
    <text evidence="1">Belongs to the sigma-70 factor family. ECF subfamily.</text>
</comment>
<name>W4QPG9_HALA3</name>
<dbReference type="CDD" id="cd06171">
    <property type="entry name" value="Sigma70_r4"/>
    <property type="match status" value="1"/>
</dbReference>
<gene>
    <name evidence="7" type="ORF">JCM9157_1025</name>
</gene>
<dbReference type="Gene3D" id="1.10.10.10">
    <property type="entry name" value="Winged helix-like DNA-binding domain superfamily/Winged helix DNA-binding domain"/>
    <property type="match status" value="1"/>
</dbReference>
<dbReference type="PANTHER" id="PTHR43133:SF60">
    <property type="entry name" value="RNA POLYMERASE SIGMA FACTOR SIGV"/>
    <property type="match status" value="1"/>
</dbReference>
<dbReference type="SUPFAM" id="SSF88946">
    <property type="entry name" value="Sigma2 domain of RNA polymerase sigma factors"/>
    <property type="match status" value="1"/>
</dbReference>
<dbReference type="NCBIfam" id="TIGR02937">
    <property type="entry name" value="sigma70-ECF"/>
    <property type="match status" value="1"/>
</dbReference>
<dbReference type="Gene3D" id="1.10.1740.10">
    <property type="match status" value="1"/>
</dbReference>
<dbReference type="Proteomes" id="UP000018896">
    <property type="component" value="Unassembled WGS sequence"/>
</dbReference>
<keyword evidence="3" id="KW-0731">Sigma factor</keyword>
<proteinExistence type="inferred from homology"/>
<dbReference type="InterPro" id="IPR036388">
    <property type="entry name" value="WH-like_DNA-bd_sf"/>
</dbReference>
<dbReference type="SUPFAM" id="SSF88659">
    <property type="entry name" value="Sigma3 and sigma4 domains of RNA polymerase sigma factors"/>
    <property type="match status" value="1"/>
</dbReference>
<dbReference type="InterPro" id="IPR014284">
    <property type="entry name" value="RNA_pol_sigma-70_dom"/>
</dbReference>
<dbReference type="STRING" id="1236973.JCM9157_1025"/>
<dbReference type="RefSeq" id="WP_035662717.1">
    <property type="nucleotide sequence ID" value="NZ_BAUV01000005.1"/>
</dbReference>
<feature type="domain" description="RNA polymerase sigma-70 region 2" evidence="5">
    <location>
        <begin position="30"/>
        <end position="91"/>
    </location>
</feature>
<accession>W4QPG9</accession>
<evidence type="ECO:0000256" key="3">
    <source>
        <dbReference type="ARBA" id="ARBA00023082"/>
    </source>
</evidence>
<dbReference type="InterPro" id="IPR013324">
    <property type="entry name" value="RNA_pol_sigma_r3/r4-like"/>
</dbReference>
<dbReference type="GO" id="GO:0006352">
    <property type="term" value="P:DNA-templated transcription initiation"/>
    <property type="evidence" value="ECO:0007669"/>
    <property type="project" value="InterPro"/>
</dbReference>
<dbReference type="NCBIfam" id="NF009195">
    <property type="entry name" value="PRK12543.1"/>
    <property type="match status" value="1"/>
</dbReference>
<evidence type="ECO:0000256" key="4">
    <source>
        <dbReference type="ARBA" id="ARBA00023163"/>
    </source>
</evidence>
<dbReference type="PANTHER" id="PTHR43133">
    <property type="entry name" value="RNA POLYMERASE ECF-TYPE SIGMA FACTO"/>
    <property type="match status" value="1"/>
</dbReference>
<dbReference type="GO" id="GO:0003677">
    <property type="term" value="F:DNA binding"/>
    <property type="evidence" value="ECO:0007669"/>
    <property type="project" value="InterPro"/>
</dbReference>
<evidence type="ECO:0000313" key="7">
    <source>
        <dbReference type="EMBL" id="GAE33995.1"/>
    </source>
</evidence>
<sequence length="192" mass="22784">MTDETKYHMLIRRILEGDQQAYSELYDVTIKQVYKNVHFLLESKEEIDDVIQDIYLEVFKSLGRFDKQREFNPWLMGLVIRQIQSYRKKRWTRLRIIKKAFENNVTITGQIFNCVDQFVTNDELIRLIEQLPFKQKQVVILHYLNDYSQEEVAEILQIPIGTVKSRIHAALGKLRKKGLIQNLLLEEAGNEV</sequence>
<dbReference type="EMBL" id="BAUV01000005">
    <property type="protein sequence ID" value="GAE33995.1"/>
    <property type="molecule type" value="Genomic_DNA"/>
</dbReference>
<evidence type="ECO:0000313" key="8">
    <source>
        <dbReference type="Proteomes" id="UP000018896"/>
    </source>
</evidence>
<evidence type="ECO:0000256" key="1">
    <source>
        <dbReference type="ARBA" id="ARBA00010641"/>
    </source>
</evidence>
<dbReference type="InterPro" id="IPR013249">
    <property type="entry name" value="RNA_pol_sigma70_r4_t2"/>
</dbReference>
<protein>
    <submittedName>
        <fullName evidence="7">RNA polymerase sigma-70 factor</fullName>
    </submittedName>
</protein>
<dbReference type="Pfam" id="PF04542">
    <property type="entry name" value="Sigma70_r2"/>
    <property type="match status" value="1"/>
</dbReference>
<evidence type="ECO:0000259" key="6">
    <source>
        <dbReference type="Pfam" id="PF08281"/>
    </source>
</evidence>
<dbReference type="AlphaFoldDB" id="W4QPG9"/>
<dbReference type="eggNOG" id="COG1595">
    <property type="taxonomic scope" value="Bacteria"/>
</dbReference>
<evidence type="ECO:0000259" key="5">
    <source>
        <dbReference type="Pfam" id="PF04542"/>
    </source>
</evidence>
<dbReference type="Pfam" id="PF08281">
    <property type="entry name" value="Sigma70_r4_2"/>
    <property type="match status" value="1"/>
</dbReference>
<keyword evidence="4" id="KW-0804">Transcription</keyword>
<keyword evidence="8" id="KW-1185">Reference proteome</keyword>
<dbReference type="InterPro" id="IPR013325">
    <property type="entry name" value="RNA_pol_sigma_r2"/>
</dbReference>
<organism evidence="7 8">
    <name type="scientific">Halalkalibacter akibai (strain ATCC 43226 / DSM 21942 / CIP 109018 / JCM 9157 / 1139)</name>
    <name type="common">Bacillus akibai</name>
    <dbReference type="NCBI Taxonomy" id="1236973"/>
    <lineage>
        <taxon>Bacteria</taxon>
        <taxon>Bacillati</taxon>
        <taxon>Bacillota</taxon>
        <taxon>Bacilli</taxon>
        <taxon>Bacillales</taxon>
        <taxon>Bacillaceae</taxon>
        <taxon>Halalkalibacter</taxon>
    </lineage>
</organism>
<dbReference type="GO" id="GO:0016987">
    <property type="term" value="F:sigma factor activity"/>
    <property type="evidence" value="ECO:0007669"/>
    <property type="project" value="UniProtKB-KW"/>
</dbReference>
<dbReference type="OrthoDB" id="9785675at2"/>
<reference evidence="7 8" key="1">
    <citation type="journal article" date="2014" name="Genome Announc.">
        <title>Draft Genome Sequences of Three Alkaliphilic Bacillus Strains, Bacillus wakoensis JCM 9140T, Bacillus akibai JCM 9157T, and Bacillus hemicellulosilyticus JCM 9152T.</title>
        <authorList>
            <person name="Yuki M."/>
            <person name="Oshima K."/>
            <person name="Suda W."/>
            <person name="Oshida Y."/>
            <person name="Kitamura K."/>
            <person name="Iida T."/>
            <person name="Hattori M."/>
            <person name="Ohkuma M."/>
        </authorList>
    </citation>
    <scope>NUCLEOTIDE SEQUENCE [LARGE SCALE GENOMIC DNA]</scope>
    <source>
        <strain evidence="7 8">JCM 9157</strain>
    </source>
</reference>